<protein>
    <submittedName>
        <fullName evidence="1">Uncharacterized protein</fullName>
    </submittedName>
</protein>
<organism evidence="1 2">
    <name type="scientific">Corynebacterium yudongzhengii</name>
    <dbReference type="NCBI Taxonomy" id="2080740"/>
    <lineage>
        <taxon>Bacteria</taxon>
        <taxon>Bacillati</taxon>
        <taxon>Actinomycetota</taxon>
        <taxon>Actinomycetes</taxon>
        <taxon>Mycobacteriales</taxon>
        <taxon>Corynebacteriaceae</taxon>
        <taxon>Corynebacterium</taxon>
    </lineage>
</organism>
<dbReference type="OrthoDB" id="4427604at2"/>
<comment type="caution">
    <text evidence="1">The sequence shown here is derived from an EMBL/GenBank/DDBJ whole genome shotgun (WGS) entry which is preliminary data.</text>
</comment>
<reference evidence="2" key="1">
    <citation type="submission" date="2018-04" db="EMBL/GenBank/DDBJ databases">
        <authorList>
            <person name="Liu S."/>
            <person name="Wang Z."/>
            <person name="Li J."/>
        </authorList>
    </citation>
    <scope>NUCLEOTIDE SEQUENCE [LARGE SCALE GENOMIC DNA]</scope>
    <source>
        <strain evidence="2">2189</strain>
    </source>
</reference>
<dbReference type="AlphaFoldDB" id="A0A2U1T3Z5"/>
<name>A0A2U1T3Z5_9CORY</name>
<accession>A0A2U1T3Z5</accession>
<dbReference type="RefSeq" id="WP_108431059.1">
    <property type="nucleotide sequence ID" value="NZ_CP026947.1"/>
</dbReference>
<proteinExistence type="predicted"/>
<dbReference type="Proteomes" id="UP000244989">
    <property type="component" value="Unassembled WGS sequence"/>
</dbReference>
<keyword evidence="2" id="KW-1185">Reference proteome</keyword>
<dbReference type="KEGG" id="cyz:C3B44_02950"/>
<sequence length="103" mass="11738">MIDRGTIRAAHKELGLPTDDAAIDNAYHDTVDAIGERIDIHFTHLTNQWHNEHPEAQGIRPGEVTGELWQQAQIRAEEEMEERFNAPIRELTARKVEAGEDGW</sequence>
<evidence type="ECO:0000313" key="2">
    <source>
        <dbReference type="Proteomes" id="UP000244989"/>
    </source>
</evidence>
<evidence type="ECO:0000313" key="1">
    <source>
        <dbReference type="EMBL" id="PWC00729.1"/>
    </source>
</evidence>
<dbReference type="EMBL" id="QEEZ01000038">
    <property type="protein sequence ID" value="PWC00729.1"/>
    <property type="molecule type" value="Genomic_DNA"/>
</dbReference>
<gene>
    <name evidence="1" type="ORF">DF222_11270</name>
</gene>